<accession>A0A1V4IHX0</accession>
<evidence type="ECO:0000313" key="1">
    <source>
        <dbReference type="EMBL" id="OPJ59265.1"/>
    </source>
</evidence>
<dbReference type="RefSeq" id="WP_242966145.1">
    <property type="nucleotide sequence ID" value="NZ_JBLZIA010000007.1"/>
</dbReference>
<dbReference type="InterPro" id="IPR011697">
    <property type="entry name" value="Peptidase_C26"/>
</dbReference>
<dbReference type="GO" id="GO:0005829">
    <property type="term" value="C:cytosol"/>
    <property type="evidence" value="ECO:0007669"/>
    <property type="project" value="TreeGrafter"/>
</dbReference>
<name>A0A1V4IHX0_9CLOT</name>
<keyword evidence="1" id="KW-0328">Glycosyltransferase</keyword>
<evidence type="ECO:0000313" key="2">
    <source>
        <dbReference type="Proteomes" id="UP000191056"/>
    </source>
</evidence>
<dbReference type="GO" id="GO:0016757">
    <property type="term" value="F:glycosyltransferase activity"/>
    <property type="evidence" value="ECO:0007669"/>
    <property type="project" value="UniProtKB-KW"/>
</dbReference>
<comment type="caution">
    <text evidence="1">The sequence shown here is derived from an EMBL/GenBank/DDBJ whole genome shotgun (WGS) entry which is preliminary data.</text>
</comment>
<dbReference type="GO" id="GO:0033969">
    <property type="term" value="F:gamma-glutamyl-gamma-aminobutyrate hydrolase activity"/>
    <property type="evidence" value="ECO:0007669"/>
    <property type="project" value="TreeGrafter"/>
</dbReference>
<dbReference type="EMBL" id="MZGT01000055">
    <property type="protein sequence ID" value="OPJ59265.1"/>
    <property type="molecule type" value="Genomic_DNA"/>
</dbReference>
<dbReference type="AlphaFoldDB" id="A0A1V4IHX0"/>
<dbReference type="EC" id="2.4.2.-" evidence="1"/>
<dbReference type="Gene3D" id="3.40.50.880">
    <property type="match status" value="1"/>
</dbReference>
<gene>
    <name evidence="1" type="ORF">CLCHR_35780</name>
</gene>
<proteinExistence type="predicted"/>
<keyword evidence="2" id="KW-1185">Reference proteome</keyword>
<dbReference type="CDD" id="cd01745">
    <property type="entry name" value="GATase1_2"/>
    <property type="match status" value="1"/>
</dbReference>
<dbReference type="InterPro" id="IPR029062">
    <property type="entry name" value="Class_I_gatase-like"/>
</dbReference>
<dbReference type="PANTHER" id="PTHR43235">
    <property type="entry name" value="GLUTAMINE AMIDOTRANSFERASE PB2B2.05-RELATED"/>
    <property type="match status" value="1"/>
</dbReference>
<dbReference type="Proteomes" id="UP000191056">
    <property type="component" value="Unassembled WGS sequence"/>
</dbReference>
<dbReference type="STRING" id="225345.CLCHR_35780"/>
<keyword evidence="1" id="KW-0315">Glutamine amidotransferase</keyword>
<keyword evidence="1" id="KW-0808">Transferase</keyword>
<dbReference type="Pfam" id="PF07722">
    <property type="entry name" value="Peptidase_C26"/>
    <property type="match status" value="1"/>
</dbReference>
<dbReference type="PANTHER" id="PTHR43235:SF1">
    <property type="entry name" value="GLUTAMINE AMIDOTRANSFERASE PB2B2.05-RELATED"/>
    <property type="match status" value="1"/>
</dbReference>
<dbReference type="SUPFAM" id="SSF52317">
    <property type="entry name" value="Class I glutamine amidotransferase-like"/>
    <property type="match status" value="1"/>
</dbReference>
<protein>
    <submittedName>
        <fullName evidence="1">Putative glutamine amidotransferasec</fullName>
        <ecNumber evidence="1">2.4.2.-</ecNumber>
    </submittedName>
</protein>
<reference evidence="1 2" key="1">
    <citation type="submission" date="2017-03" db="EMBL/GenBank/DDBJ databases">
        <title>Genome sequence of Clostridium chromiireducens DSM 23318.</title>
        <authorList>
            <person name="Poehlein A."/>
            <person name="Daniel R."/>
        </authorList>
    </citation>
    <scope>NUCLEOTIDE SEQUENCE [LARGE SCALE GENOMIC DNA]</scope>
    <source>
        <strain evidence="1 2">DSM 23318</strain>
    </source>
</reference>
<dbReference type="GO" id="GO:0006598">
    <property type="term" value="P:polyamine catabolic process"/>
    <property type="evidence" value="ECO:0007669"/>
    <property type="project" value="TreeGrafter"/>
</dbReference>
<dbReference type="PROSITE" id="PS51273">
    <property type="entry name" value="GATASE_TYPE_1"/>
    <property type="match status" value="1"/>
</dbReference>
<dbReference type="InterPro" id="IPR044668">
    <property type="entry name" value="PuuD-like"/>
</dbReference>
<sequence length="251" mass="27527">MMKKPIIGINSGRVIKHETPYSHSVIESLSTDYVESVVNAGGIPIILPIISDEESIRKQVELLDGVLLSGGIDINPLLYNEEPTTKLGFIFPEKDNFDLLVAKIACELKKPVLAICRGHQILNVAFGGTLYQDLSDKEGCYIKHQQQTKDGAATHTLDIMNDSILNSILGNSIVSNSFHHQAIKDLAPGFKVTALSKDNVIEGIEKCGEDFVVGVQFHPEIMTVYGDKNMLKLFEAFIKAASENACLNNTK</sequence>
<organism evidence="1 2">
    <name type="scientific">Clostridium chromiireducens</name>
    <dbReference type="NCBI Taxonomy" id="225345"/>
    <lineage>
        <taxon>Bacteria</taxon>
        <taxon>Bacillati</taxon>
        <taxon>Bacillota</taxon>
        <taxon>Clostridia</taxon>
        <taxon>Eubacteriales</taxon>
        <taxon>Clostridiaceae</taxon>
        <taxon>Clostridium</taxon>
    </lineage>
</organism>
<dbReference type="FunFam" id="3.40.50.880:FF:000030">
    <property type="entry name" value="Gamma-glutamyl-gamma-aminobutyrate hydrolase PuuD"/>
    <property type="match status" value="1"/>
</dbReference>